<organism evidence="1 2">
    <name type="scientific">Ficus carica</name>
    <name type="common">Common fig</name>
    <dbReference type="NCBI Taxonomy" id="3494"/>
    <lineage>
        <taxon>Eukaryota</taxon>
        <taxon>Viridiplantae</taxon>
        <taxon>Streptophyta</taxon>
        <taxon>Embryophyta</taxon>
        <taxon>Tracheophyta</taxon>
        <taxon>Spermatophyta</taxon>
        <taxon>Magnoliopsida</taxon>
        <taxon>eudicotyledons</taxon>
        <taxon>Gunneridae</taxon>
        <taxon>Pentapetalae</taxon>
        <taxon>rosids</taxon>
        <taxon>fabids</taxon>
        <taxon>Rosales</taxon>
        <taxon>Moraceae</taxon>
        <taxon>Ficeae</taxon>
        <taxon>Ficus</taxon>
    </lineage>
</organism>
<accession>A0AA88CVC0</accession>
<keyword evidence="2" id="KW-1185">Reference proteome</keyword>
<dbReference type="Proteomes" id="UP001187192">
    <property type="component" value="Unassembled WGS sequence"/>
</dbReference>
<comment type="caution">
    <text evidence="1">The sequence shown here is derived from an EMBL/GenBank/DDBJ whole genome shotgun (WGS) entry which is preliminary data.</text>
</comment>
<evidence type="ECO:0000313" key="1">
    <source>
        <dbReference type="EMBL" id="GMN31167.1"/>
    </source>
</evidence>
<protein>
    <submittedName>
        <fullName evidence="1">Uncharacterized protein</fullName>
    </submittedName>
</protein>
<dbReference type="EMBL" id="BTGU01000003">
    <property type="protein sequence ID" value="GMN31167.1"/>
    <property type="molecule type" value="Genomic_DNA"/>
</dbReference>
<evidence type="ECO:0000313" key="2">
    <source>
        <dbReference type="Proteomes" id="UP001187192"/>
    </source>
</evidence>
<dbReference type="AlphaFoldDB" id="A0AA88CVC0"/>
<name>A0AA88CVC0_FICCA</name>
<sequence>MPARSTTEGLAIIANDHEREGGQDSMMGTVEGEMLTVTRASGRPRGRQEARFDGGEVRGGVERLRLLGVAEVPTAGVGWRCGALGRRLWRI</sequence>
<proteinExistence type="predicted"/>
<gene>
    <name evidence="1" type="ORF">TIFTF001_003141</name>
</gene>
<reference evidence="1" key="1">
    <citation type="submission" date="2023-07" db="EMBL/GenBank/DDBJ databases">
        <title>draft genome sequence of fig (Ficus carica).</title>
        <authorList>
            <person name="Takahashi T."/>
            <person name="Nishimura K."/>
        </authorList>
    </citation>
    <scope>NUCLEOTIDE SEQUENCE</scope>
</reference>